<evidence type="ECO:0000256" key="4">
    <source>
        <dbReference type="SAM" id="Phobius"/>
    </source>
</evidence>
<dbReference type="Gene3D" id="1.25.40.20">
    <property type="entry name" value="Ankyrin repeat-containing domain"/>
    <property type="match status" value="1"/>
</dbReference>
<keyword evidence="1" id="KW-0378">Hydrolase</keyword>
<feature type="compositionally biased region" description="Low complexity" evidence="3">
    <location>
        <begin position="40"/>
        <end position="50"/>
    </location>
</feature>
<feature type="transmembrane region" description="Helical" evidence="4">
    <location>
        <begin position="1156"/>
        <end position="1178"/>
    </location>
</feature>
<keyword evidence="2" id="KW-0040">ANK repeat</keyword>
<dbReference type="CDD" id="cd07197">
    <property type="entry name" value="nitrilase"/>
    <property type="match status" value="1"/>
</dbReference>
<keyword evidence="4" id="KW-0472">Membrane</keyword>
<feature type="region of interest" description="Disordered" evidence="3">
    <location>
        <begin position="1"/>
        <end position="185"/>
    </location>
</feature>
<feature type="region of interest" description="Disordered" evidence="3">
    <location>
        <begin position="241"/>
        <end position="268"/>
    </location>
</feature>
<gene>
    <name evidence="6" type="ORF">FE257_003939</name>
</gene>
<dbReference type="SUPFAM" id="SSF48403">
    <property type="entry name" value="Ankyrin repeat"/>
    <property type="match status" value="1"/>
</dbReference>
<dbReference type="Gene3D" id="1.20.58.340">
    <property type="entry name" value="Magnesium transport protein CorA, transmembrane region"/>
    <property type="match status" value="1"/>
</dbReference>
<dbReference type="PROSITE" id="PS50263">
    <property type="entry name" value="CN_HYDROLASE"/>
    <property type="match status" value="1"/>
</dbReference>
<accession>A0AAD4CS85</accession>
<reference evidence="6" key="1">
    <citation type="journal article" date="2019" name="Beilstein J. Org. Chem.">
        <title>Nanangenines: drimane sesquiterpenoids as the dominant metabolite cohort of a novel Australian fungus, Aspergillus nanangensis.</title>
        <authorList>
            <person name="Lacey H.J."/>
            <person name="Gilchrist C.L.M."/>
            <person name="Crombie A."/>
            <person name="Kalaitzis J.A."/>
            <person name="Vuong D."/>
            <person name="Rutledge P.J."/>
            <person name="Turner P."/>
            <person name="Pitt J.I."/>
            <person name="Lacey E."/>
            <person name="Chooi Y.H."/>
            <person name="Piggott A.M."/>
        </authorList>
    </citation>
    <scope>NUCLEOTIDE SEQUENCE</scope>
    <source>
        <strain evidence="6">MST-FP2251</strain>
    </source>
</reference>
<evidence type="ECO:0000256" key="1">
    <source>
        <dbReference type="ARBA" id="ARBA00022801"/>
    </source>
</evidence>
<dbReference type="Pfam" id="PF12796">
    <property type="entry name" value="Ank_2"/>
    <property type="match status" value="1"/>
</dbReference>
<dbReference type="SMART" id="SM00248">
    <property type="entry name" value="ANK"/>
    <property type="match status" value="2"/>
</dbReference>
<organism evidence="6 7">
    <name type="scientific">Aspergillus nanangensis</name>
    <dbReference type="NCBI Taxonomy" id="2582783"/>
    <lineage>
        <taxon>Eukaryota</taxon>
        <taxon>Fungi</taxon>
        <taxon>Dikarya</taxon>
        <taxon>Ascomycota</taxon>
        <taxon>Pezizomycotina</taxon>
        <taxon>Eurotiomycetes</taxon>
        <taxon>Eurotiomycetidae</taxon>
        <taxon>Eurotiales</taxon>
        <taxon>Aspergillaceae</taxon>
        <taxon>Aspergillus</taxon>
        <taxon>Aspergillus subgen. Circumdati</taxon>
    </lineage>
</organism>
<comment type="caution">
    <text evidence="6">The sequence shown here is derived from an EMBL/GenBank/DDBJ whole genome shotgun (WGS) entry which is preliminary data.</text>
</comment>
<feature type="compositionally biased region" description="Polar residues" evidence="3">
    <location>
        <begin position="98"/>
        <end position="115"/>
    </location>
</feature>
<evidence type="ECO:0000259" key="5">
    <source>
        <dbReference type="PROSITE" id="PS50263"/>
    </source>
</evidence>
<reference evidence="6" key="2">
    <citation type="submission" date="2020-02" db="EMBL/GenBank/DDBJ databases">
        <authorList>
            <person name="Gilchrist C.L.M."/>
            <person name="Chooi Y.-H."/>
        </authorList>
    </citation>
    <scope>NUCLEOTIDE SEQUENCE</scope>
    <source>
        <strain evidence="6">MST-FP2251</strain>
    </source>
</reference>
<dbReference type="EMBL" id="VCAU01000018">
    <property type="protein sequence ID" value="KAF9891473.1"/>
    <property type="molecule type" value="Genomic_DNA"/>
</dbReference>
<evidence type="ECO:0000313" key="6">
    <source>
        <dbReference type="EMBL" id="KAF9891473.1"/>
    </source>
</evidence>
<evidence type="ECO:0000256" key="2">
    <source>
        <dbReference type="PROSITE-ProRule" id="PRU00023"/>
    </source>
</evidence>
<dbReference type="InterPro" id="IPR036526">
    <property type="entry name" value="C-N_Hydrolase_sf"/>
</dbReference>
<dbReference type="SUPFAM" id="SSF56317">
    <property type="entry name" value="Carbon-nitrogen hydrolase"/>
    <property type="match status" value="1"/>
</dbReference>
<dbReference type="InterPro" id="IPR036770">
    <property type="entry name" value="Ankyrin_rpt-contain_sf"/>
</dbReference>
<name>A0AAD4CS85_ASPNN</name>
<feature type="compositionally biased region" description="Low complexity" evidence="3">
    <location>
        <begin position="1442"/>
        <end position="1454"/>
    </location>
</feature>
<keyword evidence="4" id="KW-0812">Transmembrane</keyword>
<dbReference type="PANTHER" id="PTHR43674">
    <property type="entry name" value="NITRILASE C965.09-RELATED"/>
    <property type="match status" value="1"/>
</dbReference>
<feature type="compositionally biased region" description="Basic and acidic residues" evidence="3">
    <location>
        <begin position="150"/>
        <end position="172"/>
    </location>
</feature>
<feature type="compositionally biased region" description="Basic and acidic residues" evidence="3">
    <location>
        <begin position="8"/>
        <end position="26"/>
    </location>
</feature>
<evidence type="ECO:0000256" key="3">
    <source>
        <dbReference type="SAM" id="MobiDB-lite"/>
    </source>
</evidence>
<dbReference type="Pfam" id="PF00795">
    <property type="entry name" value="CN_hydrolase"/>
    <property type="match status" value="1"/>
</dbReference>
<feature type="compositionally biased region" description="Basic and acidic residues" evidence="3">
    <location>
        <begin position="122"/>
        <end position="140"/>
    </location>
</feature>
<dbReference type="PROSITE" id="PS50297">
    <property type="entry name" value="ANK_REP_REGION"/>
    <property type="match status" value="1"/>
</dbReference>
<sequence length="1662" mass="187719">MESPDVPSKSDHPPGESEPSDAHKTETFPLPPQSSVHSHLPIPLAAAQPAPTRPNPDATNTELPPGPVSNAESQNKTLTPDKHLAEQPSETAKDTTAKAPNSTPEQDDPLTQTGQFVYGEENVGKVEDHNSGHVKEDTKGRNAVQGGENTDSRTKEQKTEVPQKLEPADQKSRQSRPYGPDFRKECYFKDFPDPQDISSASHPPLLDLVAIHDLGEADYHPWTYRRSRNYGGRRSKYLKMGDLSGLRQMDPRKDGASSDENVDSTTGRRHMTVEDGQLNKDRLTKENLEAFNVSLPVDTKDDDILEKIPLPGAEESTETNTPSRTAIRWLEVSDMLPSIIPNARVLKFMYPDRPRMENDWKKYIQRVANELLAKLDKVRKDRERPVLYICHGVGGMILQEAAFQSTYDIRHHGIGYIFLNTPFPELGNTSFLATSRYGAFPSKQSTRHHKLIETIKAYDGTLASGLLWERFVDVIGGDVEHLPFAWLYRAPKWYSPTCFPDDVFSPFMGPRSSRFAGPHDRNYQLVISQIRGLVALEASKSTDMLDLLQIVLRGLDFPKYFHDGEGRSPLHLAASEINLKAVELLIEESRGDRIHFKQQDNNGQTPLHAAVIAAVALMPDESRTDCIKLIQCLLSVSNISQRDKKLRTAWDYVDQYNSDHQWILDLRRTSRGDYADDISLKPFTQPEDITRKKACELSVALAAEFHNSHYRRGIHCISSETTVLDLLYKTGPYAILRPDRPENAGTTVFKWIHFPANNEQWVEDLFIGFGIQDKSISNQRREGSAAPFRYLIAKAEEYTHSKIMYPDGEAETWPVPSPESWASTTTASKKDQSAVVLFMPILLFETKTRLEWLEERTKTHDLSRNFSVDDLHLNLARGYLGTEITDTGLLHPRRPLDQFSYTSRGEEQIMPTLGWRLKDNSGAPALMVDQLWLWVLEDDTVAREETKLFNGFKNSANTINDETISMKLRIQNIKDMLKFHGESRLLMDVRDIQDELNIVKSIIEQQKGVLEQLGRVNSGYDYGSREHQVPTNEPPAHDPMPKKFNAIRFRGLLQGSMSVVEDNIRVVTGMLEYAARIEHSLDHLLDLKQKQANALEARFAREGSEQTRKQGNIMLYWTSITIIFLPMSFLSSFFAIDVSEFPQDTGGRTSWPLHRLSGYLFGISFAVITPLLAIGFLLRFSPSEILEKIRREEDTEEFKFHTFNNSDSDDIVEIIEEEVSNVSHSDSESDIIYVMEEDSSRRSNSHRRIFRRLGRKHPYRRQPYNTWTGLKAFFGMAPASRSSRSTSSIYGTYHPSSYQSRSNNPPVHQSVLSRIAKIFSRPSPISNQSSSLYYISEVTSSSRPDFGSPDLSSALRRSMSPVGDLAPEDNHQKACKYIREAAAQGAELAVLPEYHLTGWAPTNPLYAILAADSPKYVSAYQSLAKELHICIVPGTIIEQDDPSSSSFSPNQNQPTDKSKEGPSLHNSTYFISSTGEILGNYRKKNIWHPERPYLISSAHDIHPVFDTPLGFKVGLLICWDLAFPEAFRELIAAGAEVIIMPTFWTRHDASPQALAHNPNSEALFLSSTLTARCFENTCGIIFCNASAAGTKEDGSYQNPEEKFLGMSRVVMPIVGVVGELGAEEGVLVTEMDLELLKIAEQNYKVREDIARDEWYYTYRHKQ</sequence>
<evidence type="ECO:0000313" key="7">
    <source>
        <dbReference type="Proteomes" id="UP001194746"/>
    </source>
</evidence>
<feature type="region of interest" description="Disordered" evidence="3">
    <location>
        <begin position="1440"/>
        <end position="1465"/>
    </location>
</feature>
<dbReference type="InterPro" id="IPR003010">
    <property type="entry name" value="C-N_Hydrolase"/>
</dbReference>
<dbReference type="GO" id="GO:0016811">
    <property type="term" value="F:hydrolase activity, acting on carbon-nitrogen (but not peptide) bonds, in linear amides"/>
    <property type="evidence" value="ECO:0007669"/>
    <property type="project" value="TreeGrafter"/>
</dbReference>
<dbReference type="Proteomes" id="UP001194746">
    <property type="component" value="Unassembled WGS sequence"/>
</dbReference>
<dbReference type="Gene3D" id="3.60.110.10">
    <property type="entry name" value="Carbon-nitrogen hydrolase"/>
    <property type="match status" value="1"/>
</dbReference>
<proteinExistence type="predicted"/>
<keyword evidence="4" id="KW-1133">Transmembrane helix</keyword>
<protein>
    <recommendedName>
        <fullName evidence="5">CN hydrolase domain-containing protein</fullName>
    </recommendedName>
</protein>
<dbReference type="InterPro" id="IPR002110">
    <property type="entry name" value="Ankyrin_rpt"/>
</dbReference>
<feature type="compositionally biased region" description="Basic and acidic residues" evidence="3">
    <location>
        <begin position="79"/>
        <end position="96"/>
    </location>
</feature>
<feature type="repeat" description="ANK" evidence="2">
    <location>
        <begin position="565"/>
        <end position="587"/>
    </location>
</feature>
<keyword evidence="7" id="KW-1185">Reference proteome</keyword>
<dbReference type="InterPro" id="IPR050345">
    <property type="entry name" value="Aliph_Amidase/BUP"/>
</dbReference>
<dbReference type="PANTHER" id="PTHR43674:SF16">
    <property type="entry name" value="CARBON-NITROGEN FAMILY, PUTATIVE (AFU_ORTHOLOGUE AFUA_5G02350)-RELATED"/>
    <property type="match status" value="1"/>
</dbReference>
<feature type="domain" description="CN hydrolase" evidence="5">
    <location>
        <begin position="1351"/>
        <end position="1633"/>
    </location>
</feature>
<dbReference type="PROSITE" id="PS50088">
    <property type="entry name" value="ANK_REPEAT"/>
    <property type="match status" value="1"/>
</dbReference>
<feature type="transmembrane region" description="Helical" evidence="4">
    <location>
        <begin position="1114"/>
        <end position="1136"/>
    </location>
</feature>